<proteinExistence type="predicted"/>
<dbReference type="GO" id="GO:0005737">
    <property type="term" value="C:cytoplasm"/>
    <property type="evidence" value="ECO:0007669"/>
    <property type="project" value="UniProtKB-SubCell"/>
</dbReference>
<dbReference type="Proteomes" id="UP000014760">
    <property type="component" value="Unassembled WGS sequence"/>
</dbReference>
<dbReference type="FunFam" id="1.10.8.10:FF:000044">
    <property type="entry name" value="UBX domain-containing protein 1"/>
    <property type="match status" value="1"/>
</dbReference>
<dbReference type="AlphaFoldDB" id="R7TK51"/>
<evidence type="ECO:0000259" key="6">
    <source>
        <dbReference type="PROSITE" id="PS50033"/>
    </source>
</evidence>
<feature type="compositionally biased region" description="Polar residues" evidence="4">
    <location>
        <begin position="61"/>
        <end position="75"/>
    </location>
</feature>
<evidence type="ECO:0000256" key="3">
    <source>
        <dbReference type="ARBA" id="ARBA00023054"/>
    </source>
</evidence>
<dbReference type="EMBL" id="KB309537">
    <property type="protein sequence ID" value="ELT94094.1"/>
    <property type="molecule type" value="Genomic_DNA"/>
</dbReference>
<dbReference type="GO" id="GO:0032435">
    <property type="term" value="P:negative regulation of proteasomal ubiquitin-dependent protein catabolic process"/>
    <property type="evidence" value="ECO:0007669"/>
    <property type="project" value="TreeGrafter"/>
</dbReference>
<dbReference type="Gene3D" id="3.10.20.90">
    <property type="entry name" value="Phosphatidylinositol 3-kinase Catalytic Subunit, Chain A, domain 1"/>
    <property type="match status" value="1"/>
</dbReference>
<dbReference type="FunCoup" id="R7TK51">
    <property type="interactions" value="1905"/>
</dbReference>
<dbReference type="Pfam" id="PF00789">
    <property type="entry name" value="UBX"/>
    <property type="match status" value="1"/>
</dbReference>
<dbReference type="GO" id="GO:0005634">
    <property type="term" value="C:nucleus"/>
    <property type="evidence" value="ECO:0007669"/>
    <property type="project" value="TreeGrafter"/>
</dbReference>
<dbReference type="SMART" id="SM00165">
    <property type="entry name" value="UBA"/>
    <property type="match status" value="1"/>
</dbReference>
<evidence type="ECO:0000313" key="7">
    <source>
        <dbReference type="EMBL" id="ELT94094.1"/>
    </source>
</evidence>
<evidence type="ECO:0000256" key="2">
    <source>
        <dbReference type="ARBA" id="ARBA00022490"/>
    </source>
</evidence>
<dbReference type="InterPro" id="IPR001012">
    <property type="entry name" value="UBX_dom"/>
</dbReference>
<dbReference type="PROSITE" id="PS50030">
    <property type="entry name" value="UBA"/>
    <property type="match status" value="1"/>
</dbReference>
<keyword evidence="3" id="KW-0175">Coiled coil</keyword>
<dbReference type="OrthoDB" id="10254930at2759"/>
<evidence type="ECO:0000256" key="4">
    <source>
        <dbReference type="SAM" id="MobiDB-lite"/>
    </source>
</evidence>
<dbReference type="Gene3D" id="1.10.8.10">
    <property type="entry name" value="DNA helicase RuvA subunit, C-terminal domain"/>
    <property type="match status" value="1"/>
</dbReference>
<reference evidence="7 9" key="2">
    <citation type="journal article" date="2013" name="Nature">
        <title>Insights into bilaterian evolution from three spiralian genomes.</title>
        <authorList>
            <person name="Simakov O."/>
            <person name="Marletaz F."/>
            <person name="Cho S.J."/>
            <person name="Edsinger-Gonzales E."/>
            <person name="Havlak P."/>
            <person name="Hellsten U."/>
            <person name="Kuo D.H."/>
            <person name="Larsson T."/>
            <person name="Lv J."/>
            <person name="Arendt D."/>
            <person name="Savage R."/>
            <person name="Osoegawa K."/>
            <person name="de Jong P."/>
            <person name="Grimwood J."/>
            <person name="Chapman J.A."/>
            <person name="Shapiro H."/>
            <person name="Aerts A."/>
            <person name="Otillar R.P."/>
            <person name="Terry A.Y."/>
            <person name="Boore J.L."/>
            <person name="Grigoriev I.V."/>
            <person name="Lindberg D.R."/>
            <person name="Seaver E.C."/>
            <person name="Weisblat D.A."/>
            <person name="Putnam N.H."/>
            <person name="Rokhsar D.S."/>
        </authorList>
    </citation>
    <scope>NUCLEOTIDE SEQUENCE</scope>
    <source>
        <strain evidence="7 9">I ESC-2004</strain>
    </source>
</reference>
<feature type="domain" description="UBA" evidence="5">
    <location>
        <begin position="1"/>
        <end position="40"/>
    </location>
</feature>
<dbReference type="SUPFAM" id="SSF46934">
    <property type="entry name" value="UBA-like"/>
    <property type="match status" value="1"/>
</dbReference>
<organism evidence="7">
    <name type="scientific">Capitella teleta</name>
    <name type="common">Polychaete worm</name>
    <dbReference type="NCBI Taxonomy" id="283909"/>
    <lineage>
        <taxon>Eukaryota</taxon>
        <taxon>Metazoa</taxon>
        <taxon>Spiralia</taxon>
        <taxon>Lophotrochozoa</taxon>
        <taxon>Annelida</taxon>
        <taxon>Polychaeta</taxon>
        <taxon>Sedentaria</taxon>
        <taxon>Scolecida</taxon>
        <taxon>Capitellidae</taxon>
        <taxon>Capitella</taxon>
    </lineage>
</organism>
<dbReference type="InterPro" id="IPR029071">
    <property type="entry name" value="Ubiquitin-like_domsf"/>
</dbReference>
<feature type="region of interest" description="Disordered" evidence="4">
    <location>
        <begin position="192"/>
        <end position="230"/>
    </location>
</feature>
<dbReference type="EnsemblMetazoa" id="CapteT214068">
    <property type="protein sequence ID" value="CapteP214068"/>
    <property type="gene ID" value="CapteG214068"/>
</dbReference>
<dbReference type="InterPro" id="IPR015940">
    <property type="entry name" value="UBA"/>
</dbReference>
<dbReference type="PANTHER" id="PTHR46340">
    <property type="entry name" value="UBX DOMAIN-CONTAINING PROTEIN 1"/>
    <property type="match status" value="1"/>
</dbReference>
<dbReference type="CDD" id="cd14302">
    <property type="entry name" value="UBA_UBXN1"/>
    <property type="match status" value="1"/>
</dbReference>
<dbReference type="Pfam" id="PF22562">
    <property type="entry name" value="UBA_7"/>
    <property type="match status" value="1"/>
</dbReference>
<feature type="compositionally biased region" description="Basic and acidic residues" evidence="4">
    <location>
        <begin position="192"/>
        <end position="218"/>
    </location>
</feature>
<reference evidence="9" key="1">
    <citation type="submission" date="2012-12" db="EMBL/GenBank/DDBJ databases">
        <authorList>
            <person name="Hellsten U."/>
            <person name="Grimwood J."/>
            <person name="Chapman J.A."/>
            <person name="Shapiro H."/>
            <person name="Aerts A."/>
            <person name="Otillar R.P."/>
            <person name="Terry A.Y."/>
            <person name="Boore J.L."/>
            <person name="Simakov O."/>
            <person name="Marletaz F."/>
            <person name="Cho S.-J."/>
            <person name="Edsinger-Gonzales E."/>
            <person name="Havlak P."/>
            <person name="Kuo D.-H."/>
            <person name="Larsson T."/>
            <person name="Lv J."/>
            <person name="Arendt D."/>
            <person name="Savage R."/>
            <person name="Osoegawa K."/>
            <person name="de Jong P."/>
            <person name="Lindberg D.R."/>
            <person name="Seaver E.C."/>
            <person name="Weisblat D.A."/>
            <person name="Putnam N.H."/>
            <person name="Grigoriev I.V."/>
            <person name="Rokhsar D.S."/>
        </authorList>
    </citation>
    <scope>NUCLEOTIDE SEQUENCE</scope>
    <source>
        <strain evidence="9">I ESC-2004</strain>
    </source>
</reference>
<dbReference type="SUPFAM" id="SSF54236">
    <property type="entry name" value="Ubiquitin-like"/>
    <property type="match status" value="1"/>
</dbReference>
<dbReference type="PROSITE" id="PS50033">
    <property type="entry name" value="UBX"/>
    <property type="match status" value="1"/>
</dbReference>
<reference evidence="8" key="3">
    <citation type="submission" date="2015-06" db="UniProtKB">
        <authorList>
            <consortium name="EnsemblMetazoa"/>
        </authorList>
    </citation>
    <scope>IDENTIFICATION</scope>
</reference>
<feature type="compositionally biased region" description="Basic and acidic residues" evidence="4">
    <location>
        <begin position="49"/>
        <end position="60"/>
    </location>
</feature>
<evidence type="ECO:0000256" key="1">
    <source>
        <dbReference type="ARBA" id="ARBA00004496"/>
    </source>
</evidence>
<feature type="domain" description="UBX" evidence="6">
    <location>
        <begin position="231"/>
        <end position="309"/>
    </location>
</feature>
<feature type="region of interest" description="Disordered" evidence="4">
    <location>
        <begin position="139"/>
        <end position="167"/>
    </location>
</feature>
<keyword evidence="2" id="KW-0963">Cytoplasm</keyword>
<evidence type="ECO:0000259" key="5">
    <source>
        <dbReference type="PROSITE" id="PS50030"/>
    </source>
</evidence>
<dbReference type="PANTHER" id="PTHR46340:SF1">
    <property type="entry name" value="UBX DOMAIN-CONTAINING PROTEIN 1"/>
    <property type="match status" value="1"/>
</dbReference>
<dbReference type="InterPro" id="IPR009060">
    <property type="entry name" value="UBA-like_sf"/>
</dbReference>
<dbReference type="CDD" id="cd01772">
    <property type="entry name" value="UBX_UBXN1"/>
    <property type="match status" value="1"/>
</dbReference>
<comment type="subcellular location">
    <subcellularLocation>
        <location evidence="1">Cytoplasm</location>
    </subcellularLocation>
</comment>
<dbReference type="GO" id="GO:0036435">
    <property type="term" value="F:K48-linked polyubiquitin modification-dependent protein binding"/>
    <property type="evidence" value="ECO:0007669"/>
    <property type="project" value="TreeGrafter"/>
</dbReference>
<dbReference type="OMA" id="AQHFPRK"/>
<dbReference type="InterPro" id="IPR057766">
    <property type="entry name" value="Znf-C2H2_OTU1-like_C"/>
</dbReference>
<accession>R7TK51</accession>
<evidence type="ECO:0008006" key="10">
    <source>
        <dbReference type="Google" id="ProtNLM"/>
    </source>
</evidence>
<dbReference type="PROSITE" id="PS00028">
    <property type="entry name" value="ZINC_FINGER_C2H2_1"/>
    <property type="match status" value="1"/>
</dbReference>
<dbReference type="GO" id="GO:0031397">
    <property type="term" value="P:negative regulation of protein ubiquitination"/>
    <property type="evidence" value="ECO:0007669"/>
    <property type="project" value="TreeGrafter"/>
</dbReference>
<dbReference type="GO" id="GO:1903094">
    <property type="term" value="P:negative regulation of protein K48-linked deubiquitination"/>
    <property type="evidence" value="ECO:0007669"/>
    <property type="project" value="TreeGrafter"/>
</dbReference>
<dbReference type="InterPro" id="IPR013087">
    <property type="entry name" value="Znf_C2H2_type"/>
</dbReference>
<protein>
    <recommendedName>
        <fullName evidence="10">UBX domain-containing protein</fullName>
    </recommendedName>
</protein>
<dbReference type="Pfam" id="PF24560">
    <property type="entry name" value="zf-C2H2_OTU1_C"/>
    <property type="match status" value="1"/>
</dbReference>
<dbReference type="EMBL" id="AMQN01000302">
    <property type="status" value="NOT_ANNOTATED_CDS"/>
    <property type="molecule type" value="Genomic_DNA"/>
</dbReference>
<feature type="region of interest" description="Disordered" evidence="4">
    <location>
        <begin position="47"/>
        <end position="75"/>
    </location>
</feature>
<feature type="compositionally biased region" description="Basic and acidic residues" evidence="4">
    <location>
        <begin position="139"/>
        <end position="155"/>
    </location>
</feature>
<dbReference type="STRING" id="283909.R7TK51"/>
<dbReference type="HOGENOM" id="CLU_047594_1_0_1"/>
<sequence>MPTDVETLMEMGFPKNRAEKALAQTKYKGVQVAMDWLFAHNDDPDIDDEFKVPEGHKLTEESTPTQEGASGSTETVAAQAKSLKCEDCGKLLKSPAEAEIHAARSGHANFAESTEEIKPLTEEEKALKLKELQERMALKRQEKEESEKQERILREKSRRVQGQEIQAMKQKMEEDEIKKMVELRRKEKMEEKMARQRVKEQIEKDKRERAEKFAKKSEPMAPPTQQPVPQKNYSECRLQVRLTNGSALTQTFSANEPLSAVRLYIQMNRTDGDGTFNLMTSFPRKVFSEADMEVPLSALGLVPSAVLMVTKV</sequence>
<keyword evidence="9" id="KW-1185">Reference proteome</keyword>
<dbReference type="InterPro" id="IPR041923">
    <property type="entry name" value="UBA_UBXN1"/>
</dbReference>
<evidence type="ECO:0000313" key="9">
    <source>
        <dbReference type="Proteomes" id="UP000014760"/>
    </source>
</evidence>
<gene>
    <name evidence="7" type="ORF">CAPTEDRAFT_214068</name>
</gene>
<dbReference type="SMART" id="SM00166">
    <property type="entry name" value="UBX"/>
    <property type="match status" value="1"/>
</dbReference>
<name>R7TK51_CAPTE</name>
<evidence type="ECO:0000313" key="8">
    <source>
        <dbReference type="EnsemblMetazoa" id="CapteP214068"/>
    </source>
</evidence>